<keyword evidence="2" id="KW-1185">Reference proteome</keyword>
<dbReference type="Proteomes" id="UP000622245">
    <property type="component" value="Unassembled WGS sequence"/>
</dbReference>
<name>A0ABS1Y9A3_9ACTN</name>
<evidence type="ECO:0008006" key="3">
    <source>
        <dbReference type="Google" id="ProtNLM"/>
    </source>
</evidence>
<accession>A0ABS1Y9A3</accession>
<protein>
    <recommendedName>
        <fullName evidence="3">ESAT-6 protein secretion system EspG family protein</fullName>
    </recommendedName>
</protein>
<organism evidence="1 2">
    <name type="scientific">Micromonospora tarensis</name>
    <dbReference type="NCBI Taxonomy" id="2806100"/>
    <lineage>
        <taxon>Bacteria</taxon>
        <taxon>Bacillati</taxon>
        <taxon>Actinomycetota</taxon>
        <taxon>Actinomycetes</taxon>
        <taxon>Micromonosporales</taxon>
        <taxon>Micromonosporaceae</taxon>
        <taxon>Micromonospora</taxon>
    </lineage>
</organism>
<dbReference type="EMBL" id="JAEVHL010000001">
    <property type="protein sequence ID" value="MBM0273980.1"/>
    <property type="molecule type" value="Genomic_DNA"/>
</dbReference>
<evidence type="ECO:0000313" key="1">
    <source>
        <dbReference type="EMBL" id="MBM0273980.1"/>
    </source>
</evidence>
<evidence type="ECO:0000313" key="2">
    <source>
        <dbReference type="Proteomes" id="UP000622245"/>
    </source>
</evidence>
<gene>
    <name evidence="1" type="ORF">JM949_00140</name>
</gene>
<proteinExistence type="predicted"/>
<reference evidence="1 2" key="1">
    <citation type="submission" date="2021-01" db="EMBL/GenBank/DDBJ databases">
        <title>Draft genome sequence of Micromonospora sp. strain STR1s_6.</title>
        <authorList>
            <person name="Karlyshev A."/>
            <person name="Jawad R."/>
        </authorList>
    </citation>
    <scope>NUCLEOTIDE SEQUENCE [LARGE SCALE GENOMIC DNA]</scope>
    <source>
        <strain evidence="1 2">STR1S-6</strain>
    </source>
</reference>
<sequence>MLSFTAVHNLCTCLIEASTDSTRFAWNQPPTLLLVHDWPLITAATPRGPAMRSLEFPAHPDDMLDNPAGLPALLHRLAATLHSTPRGTPYNRTLDTIMTRIRDAAPDTRLLAWAACYGDLDTLDGEPRQIRRVDAVDIDGRLYQLTHLTGEEHPLVLVDDTPDPRDLPATYPGLVALLAATARYAQPASAGAKA</sequence>
<comment type="caution">
    <text evidence="1">The sequence shown here is derived from an EMBL/GenBank/DDBJ whole genome shotgun (WGS) entry which is preliminary data.</text>
</comment>